<dbReference type="AlphaFoldDB" id="A0AAV8VF60"/>
<accession>A0AAV8VF60</accession>
<dbReference type="EMBL" id="JANEYG010000113">
    <property type="protein sequence ID" value="KAJ8912754.1"/>
    <property type="molecule type" value="Genomic_DNA"/>
</dbReference>
<organism evidence="1 2">
    <name type="scientific">Exocentrus adspersus</name>
    <dbReference type="NCBI Taxonomy" id="1586481"/>
    <lineage>
        <taxon>Eukaryota</taxon>
        <taxon>Metazoa</taxon>
        <taxon>Ecdysozoa</taxon>
        <taxon>Arthropoda</taxon>
        <taxon>Hexapoda</taxon>
        <taxon>Insecta</taxon>
        <taxon>Pterygota</taxon>
        <taxon>Neoptera</taxon>
        <taxon>Endopterygota</taxon>
        <taxon>Coleoptera</taxon>
        <taxon>Polyphaga</taxon>
        <taxon>Cucujiformia</taxon>
        <taxon>Chrysomeloidea</taxon>
        <taxon>Cerambycidae</taxon>
        <taxon>Lamiinae</taxon>
        <taxon>Acanthocinini</taxon>
        <taxon>Exocentrus</taxon>
    </lineage>
</organism>
<name>A0AAV8VF60_9CUCU</name>
<sequence length="106" mass="12308">MEEFIMGYPLQKYLTQDELLVGTEEQNFCNVPTNSTHLNSSERTRYFAQIWNIDYAMGFTLLGMLNGFKNLLVMILNLLAFGVEDDKKLPEAHSKKVQREKMGHVY</sequence>
<comment type="caution">
    <text evidence="1">The sequence shown here is derived from an EMBL/GenBank/DDBJ whole genome shotgun (WGS) entry which is preliminary data.</text>
</comment>
<evidence type="ECO:0000313" key="2">
    <source>
        <dbReference type="Proteomes" id="UP001159042"/>
    </source>
</evidence>
<protein>
    <submittedName>
        <fullName evidence="1">Uncharacterized protein</fullName>
    </submittedName>
</protein>
<evidence type="ECO:0000313" key="1">
    <source>
        <dbReference type="EMBL" id="KAJ8912754.1"/>
    </source>
</evidence>
<dbReference type="Proteomes" id="UP001159042">
    <property type="component" value="Unassembled WGS sequence"/>
</dbReference>
<proteinExistence type="predicted"/>
<gene>
    <name evidence="1" type="ORF">NQ315_016710</name>
</gene>
<keyword evidence="2" id="KW-1185">Reference proteome</keyword>
<reference evidence="1 2" key="1">
    <citation type="journal article" date="2023" name="Insect Mol. Biol.">
        <title>Genome sequencing provides insights into the evolution of gene families encoding plant cell wall-degrading enzymes in longhorned beetles.</title>
        <authorList>
            <person name="Shin N.R."/>
            <person name="Okamura Y."/>
            <person name="Kirsch R."/>
            <person name="Pauchet Y."/>
        </authorList>
    </citation>
    <scope>NUCLEOTIDE SEQUENCE [LARGE SCALE GENOMIC DNA]</scope>
    <source>
        <strain evidence="1">EAD_L_NR</strain>
    </source>
</reference>